<reference evidence="6 7" key="1">
    <citation type="submission" date="2019-05" db="EMBL/GenBank/DDBJ databases">
        <title>Nakamurella sp. N5BH11, whole genome shotgun sequence.</title>
        <authorList>
            <person name="Tuo L."/>
        </authorList>
    </citation>
    <scope>NUCLEOTIDE SEQUENCE [LARGE SCALE GENOMIC DNA]</scope>
    <source>
        <strain evidence="6 7">N5BH11</strain>
    </source>
</reference>
<gene>
    <name evidence="6" type="ORF">FDO65_17205</name>
</gene>
<dbReference type="Pfam" id="PF00356">
    <property type="entry name" value="LacI"/>
    <property type="match status" value="1"/>
</dbReference>
<dbReference type="Pfam" id="PF13377">
    <property type="entry name" value="Peripla_BP_3"/>
    <property type="match status" value="1"/>
</dbReference>
<proteinExistence type="predicted"/>
<dbReference type="InterPro" id="IPR028082">
    <property type="entry name" value="Peripla_BP_I"/>
</dbReference>
<sequence length="364" mass="37273">MYDVARLAGVSHQTVSRVINDHPNVRPETKERVKAAIAELGYRRNAAARALVTRRSNTIGVITSSSPLWGPIGTLVAVEHAARKAGYYVNVAGMASIEPVAVDAALRRFVDQGVDGIVVVAPEAALSHIADPFVTDVPVVLIAAGADPAPGVQIAAIDQEGGARLAVRHLIELGHRDIAHVSGPEPWFDATARLLGWRRELAAHGLRPGLLRSGDWTAASGHRIGRQLLRRASLPSAVFVANDLMALGLLKALHDANIAVPEQVSVVGFDDMPGADYFEPALTTVRQDLDSLGRLCMDILLSALNGTPAPPPVVPATLVVRESAGPPAPPPGGGGGGGPPGPGGGGGRAPGGGGGGGGGLGPRA</sequence>
<comment type="caution">
    <text evidence="6">The sequence shown here is derived from an EMBL/GenBank/DDBJ whole genome shotgun (WGS) entry which is preliminary data.</text>
</comment>
<evidence type="ECO:0000256" key="4">
    <source>
        <dbReference type="SAM" id="MobiDB-lite"/>
    </source>
</evidence>
<evidence type="ECO:0000259" key="5">
    <source>
        <dbReference type="PROSITE" id="PS50932"/>
    </source>
</evidence>
<dbReference type="CDD" id="cd01574">
    <property type="entry name" value="PBP1_LacI"/>
    <property type="match status" value="1"/>
</dbReference>
<keyword evidence="1" id="KW-0805">Transcription regulation</keyword>
<evidence type="ECO:0000313" key="7">
    <source>
        <dbReference type="Proteomes" id="UP000306985"/>
    </source>
</evidence>
<dbReference type="CDD" id="cd01392">
    <property type="entry name" value="HTH_LacI"/>
    <property type="match status" value="1"/>
</dbReference>
<dbReference type="SMART" id="SM00354">
    <property type="entry name" value="HTH_LACI"/>
    <property type="match status" value="1"/>
</dbReference>
<dbReference type="PANTHER" id="PTHR30146">
    <property type="entry name" value="LACI-RELATED TRANSCRIPTIONAL REPRESSOR"/>
    <property type="match status" value="1"/>
</dbReference>
<evidence type="ECO:0000256" key="1">
    <source>
        <dbReference type="ARBA" id="ARBA00023015"/>
    </source>
</evidence>
<dbReference type="GO" id="GO:0000976">
    <property type="term" value="F:transcription cis-regulatory region binding"/>
    <property type="evidence" value="ECO:0007669"/>
    <property type="project" value="TreeGrafter"/>
</dbReference>
<keyword evidence="3" id="KW-0804">Transcription</keyword>
<dbReference type="SUPFAM" id="SSF53822">
    <property type="entry name" value="Periplasmic binding protein-like I"/>
    <property type="match status" value="1"/>
</dbReference>
<dbReference type="OrthoDB" id="9785139at2"/>
<feature type="domain" description="HTH lacI-type" evidence="5">
    <location>
        <begin position="1"/>
        <end position="53"/>
    </location>
</feature>
<dbReference type="Gene3D" id="1.10.260.40">
    <property type="entry name" value="lambda repressor-like DNA-binding domains"/>
    <property type="match status" value="1"/>
</dbReference>
<dbReference type="InterPro" id="IPR010982">
    <property type="entry name" value="Lambda_DNA-bd_dom_sf"/>
</dbReference>
<feature type="non-terminal residue" evidence="6">
    <location>
        <position position="364"/>
    </location>
</feature>
<dbReference type="AlphaFoldDB" id="A0A4U6QBQ8"/>
<evidence type="ECO:0000256" key="2">
    <source>
        <dbReference type="ARBA" id="ARBA00023125"/>
    </source>
</evidence>
<dbReference type="InterPro" id="IPR046335">
    <property type="entry name" value="LacI/GalR-like_sensor"/>
</dbReference>
<feature type="compositionally biased region" description="Gly residues" evidence="4">
    <location>
        <begin position="333"/>
        <end position="364"/>
    </location>
</feature>
<accession>A0A4U6QBQ8</accession>
<dbReference type="PROSITE" id="PS00356">
    <property type="entry name" value="HTH_LACI_1"/>
    <property type="match status" value="1"/>
</dbReference>
<dbReference type="PANTHER" id="PTHR30146:SF109">
    <property type="entry name" value="HTH-TYPE TRANSCRIPTIONAL REGULATOR GALS"/>
    <property type="match status" value="1"/>
</dbReference>
<dbReference type="InterPro" id="IPR000843">
    <property type="entry name" value="HTH_LacI"/>
</dbReference>
<keyword evidence="7" id="KW-1185">Reference proteome</keyword>
<dbReference type="EMBL" id="SZZH01000005">
    <property type="protein sequence ID" value="TKV57420.1"/>
    <property type="molecule type" value="Genomic_DNA"/>
</dbReference>
<name>A0A4U6QBQ8_9ACTN</name>
<organism evidence="6 7">
    <name type="scientific">Nakamurella flava</name>
    <dbReference type="NCBI Taxonomy" id="2576308"/>
    <lineage>
        <taxon>Bacteria</taxon>
        <taxon>Bacillati</taxon>
        <taxon>Actinomycetota</taxon>
        <taxon>Actinomycetes</taxon>
        <taxon>Nakamurellales</taxon>
        <taxon>Nakamurellaceae</taxon>
        <taxon>Nakamurella</taxon>
    </lineage>
</organism>
<feature type="region of interest" description="Disordered" evidence="4">
    <location>
        <begin position="321"/>
        <end position="364"/>
    </location>
</feature>
<dbReference type="PROSITE" id="PS50932">
    <property type="entry name" value="HTH_LACI_2"/>
    <property type="match status" value="1"/>
</dbReference>
<dbReference type="Gene3D" id="3.40.50.2300">
    <property type="match status" value="2"/>
</dbReference>
<evidence type="ECO:0000256" key="3">
    <source>
        <dbReference type="ARBA" id="ARBA00023163"/>
    </source>
</evidence>
<keyword evidence="2 6" id="KW-0238">DNA-binding</keyword>
<dbReference type="Proteomes" id="UP000306985">
    <property type="component" value="Unassembled WGS sequence"/>
</dbReference>
<dbReference type="SUPFAM" id="SSF47413">
    <property type="entry name" value="lambda repressor-like DNA-binding domains"/>
    <property type="match status" value="1"/>
</dbReference>
<evidence type="ECO:0000313" key="6">
    <source>
        <dbReference type="EMBL" id="TKV57420.1"/>
    </source>
</evidence>
<protein>
    <submittedName>
        <fullName evidence="6">LacI family DNA-binding transcriptional regulator</fullName>
    </submittedName>
</protein>
<dbReference type="GO" id="GO:0003700">
    <property type="term" value="F:DNA-binding transcription factor activity"/>
    <property type="evidence" value="ECO:0007669"/>
    <property type="project" value="TreeGrafter"/>
</dbReference>